<feature type="compositionally biased region" description="Polar residues" evidence="1">
    <location>
        <begin position="17"/>
        <end position="28"/>
    </location>
</feature>
<evidence type="ECO:0000256" key="1">
    <source>
        <dbReference type="SAM" id="MobiDB-lite"/>
    </source>
</evidence>
<dbReference type="InterPro" id="IPR032675">
    <property type="entry name" value="LRR_dom_sf"/>
</dbReference>
<evidence type="ECO:0000313" key="2">
    <source>
        <dbReference type="EMBL" id="KAF9142667.1"/>
    </source>
</evidence>
<name>A0A9P5V7K3_9FUNG</name>
<accession>A0A9P5V7K3</accession>
<feature type="non-terminal residue" evidence="2">
    <location>
        <position position="522"/>
    </location>
</feature>
<organism evidence="2 3">
    <name type="scientific">Linnemannia schmuckeri</name>
    <dbReference type="NCBI Taxonomy" id="64567"/>
    <lineage>
        <taxon>Eukaryota</taxon>
        <taxon>Fungi</taxon>
        <taxon>Fungi incertae sedis</taxon>
        <taxon>Mucoromycota</taxon>
        <taxon>Mortierellomycotina</taxon>
        <taxon>Mortierellomycetes</taxon>
        <taxon>Mortierellales</taxon>
        <taxon>Mortierellaceae</taxon>
        <taxon>Linnemannia</taxon>
    </lineage>
</organism>
<sequence>MDPPPTTSTTDTSTPPLSQSRSESLANVTTTRRRPLPRPQPHRCLELPEILTMVLRFLDEDAVCRVTPLVSRLWLRLSRVIKPIRAVVVWHSSWSSDLLDMKLLALQDNAIYFRCFITERVVANHYKSRMLYRTLEYLQTKIREQELATYSDDQNNSTRSLFKTGRDDQPFGSLRSLYLYFGQQALAVIDKFPFPSSLSKLSVVGVRSNQPLELNWIFDRCPFLEELYIEGHASSWSSVRLSWNKYDGCCLCRLRTLTLKSAHICRKDLEYLCSISPKLTDVRLVGVSTEPNQESQDGLYRSLKTLEMASRSATLLPLSGVMPESQLRQWLASTWHKWLDLSLYAPSTTLSLLQEVARCPSLLTSFELVPQSRLGLPSRRLGTLSDQTLVYRRFHTLLCTSSSLIHLQHLRTTIILEDIDLFGRRGFADVEVGLGKASYPMPDATTIHPGIWLCRRLKSLRFEVHRGMETLHTSSVHSRIVFGYISRVCPHLESLELDVPYADSTASRHETSFYPQLSMKLQ</sequence>
<keyword evidence="3" id="KW-1185">Reference proteome</keyword>
<comment type="caution">
    <text evidence="2">The sequence shown here is derived from an EMBL/GenBank/DDBJ whole genome shotgun (WGS) entry which is preliminary data.</text>
</comment>
<feature type="compositionally biased region" description="Low complexity" evidence="1">
    <location>
        <begin position="7"/>
        <end position="16"/>
    </location>
</feature>
<feature type="region of interest" description="Disordered" evidence="1">
    <location>
        <begin position="1"/>
        <end position="40"/>
    </location>
</feature>
<dbReference type="Proteomes" id="UP000748756">
    <property type="component" value="Unassembled WGS sequence"/>
</dbReference>
<dbReference type="AlphaFoldDB" id="A0A9P5V7K3"/>
<evidence type="ECO:0008006" key="4">
    <source>
        <dbReference type="Google" id="ProtNLM"/>
    </source>
</evidence>
<dbReference type="EMBL" id="JAAAUQ010001115">
    <property type="protein sequence ID" value="KAF9142667.1"/>
    <property type="molecule type" value="Genomic_DNA"/>
</dbReference>
<proteinExistence type="predicted"/>
<evidence type="ECO:0000313" key="3">
    <source>
        <dbReference type="Proteomes" id="UP000748756"/>
    </source>
</evidence>
<gene>
    <name evidence="2" type="ORF">BG015_000711</name>
</gene>
<protein>
    <recommendedName>
        <fullName evidence="4">F-box domain-containing protein</fullName>
    </recommendedName>
</protein>
<reference evidence="2" key="1">
    <citation type="journal article" date="2020" name="Fungal Divers.">
        <title>Resolving the Mortierellaceae phylogeny through synthesis of multi-gene phylogenetics and phylogenomics.</title>
        <authorList>
            <person name="Vandepol N."/>
            <person name="Liber J."/>
            <person name="Desiro A."/>
            <person name="Na H."/>
            <person name="Kennedy M."/>
            <person name="Barry K."/>
            <person name="Grigoriev I.V."/>
            <person name="Miller A.N."/>
            <person name="O'Donnell K."/>
            <person name="Stajich J.E."/>
            <person name="Bonito G."/>
        </authorList>
    </citation>
    <scope>NUCLEOTIDE SEQUENCE</scope>
    <source>
        <strain evidence="2">NRRL 6426</strain>
    </source>
</reference>
<dbReference type="OrthoDB" id="2369081at2759"/>
<dbReference type="Gene3D" id="3.80.10.10">
    <property type="entry name" value="Ribonuclease Inhibitor"/>
    <property type="match status" value="1"/>
</dbReference>